<gene>
    <name evidence="2" type="ORF">MN202_14145</name>
</gene>
<evidence type="ECO:0000313" key="2">
    <source>
        <dbReference type="EMBL" id="MEH8018378.1"/>
    </source>
</evidence>
<dbReference type="EMBL" id="JALAAR010000012">
    <property type="protein sequence ID" value="MEH8018378.1"/>
    <property type="molecule type" value="Genomic_DNA"/>
</dbReference>
<dbReference type="Proteomes" id="UP001375382">
    <property type="component" value="Unassembled WGS sequence"/>
</dbReference>
<proteinExistence type="predicted"/>
<dbReference type="RefSeq" id="WP_335736784.1">
    <property type="nucleotide sequence ID" value="NZ_JALAAR010000012.1"/>
</dbReference>
<keyword evidence="1" id="KW-1133">Transmembrane helix</keyword>
<comment type="caution">
    <text evidence="2">The sequence shown here is derived from an EMBL/GenBank/DDBJ whole genome shotgun (WGS) entry which is preliminary data.</text>
</comment>
<evidence type="ECO:0000256" key="1">
    <source>
        <dbReference type="SAM" id="Phobius"/>
    </source>
</evidence>
<feature type="transmembrane region" description="Helical" evidence="1">
    <location>
        <begin position="46"/>
        <end position="64"/>
    </location>
</feature>
<sequence>MEAFCFKIRKIFIPFLITSALVIVGFYAVVWLSVVKLQLPENAYEGYLLLACFVLPGVVNVLLFRPRFWVLQKSHAGYASNYTLYNIVMFGAIAQPMILIGAYAEENHFGFIEMAVISYSFYSGIVALMLAFSKLRVGYASIVPATFTSYMVSLLKRYQQYRKPAQLPTRTTMAKWKHRNRKNLRKH</sequence>
<keyword evidence="1" id="KW-0812">Transmembrane</keyword>
<reference evidence="2 3" key="1">
    <citation type="journal article" date="2023" name="Ecotoxicol. Environ. Saf.">
        <title>Mercury remediation potential of mercury-resistant strain Rheinheimera metallidurans sp. nov. isolated from a municipal waste dumping site.</title>
        <authorList>
            <person name="Yadav V."/>
            <person name="Manjhi A."/>
            <person name="Vadakedath N."/>
        </authorList>
    </citation>
    <scope>NUCLEOTIDE SEQUENCE [LARGE SCALE GENOMIC DNA]</scope>
    <source>
        <strain evidence="2 3">E-49</strain>
    </source>
</reference>
<feature type="transmembrane region" description="Helical" evidence="1">
    <location>
        <begin position="12"/>
        <end position="34"/>
    </location>
</feature>
<protein>
    <submittedName>
        <fullName evidence="2">Uncharacterized protein</fullName>
    </submittedName>
</protein>
<evidence type="ECO:0000313" key="3">
    <source>
        <dbReference type="Proteomes" id="UP001375382"/>
    </source>
</evidence>
<accession>A0ABU8C8X0</accession>
<feature type="transmembrane region" description="Helical" evidence="1">
    <location>
        <begin position="110"/>
        <end position="132"/>
    </location>
</feature>
<feature type="transmembrane region" description="Helical" evidence="1">
    <location>
        <begin position="84"/>
        <end position="104"/>
    </location>
</feature>
<organism evidence="2 3">
    <name type="scientific">Rheinheimera muenzenbergensis</name>
    <dbReference type="NCBI Taxonomy" id="1193628"/>
    <lineage>
        <taxon>Bacteria</taxon>
        <taxon>Pseudomonadati</taxon>
        <taxon>Pseudomonadota</taxon>
        <taxon>Gammaproteobacteria</taxon>
        <taxon>Chromatiales</taxon>
        <taxon>Chromatiaceae</taxon>
        <taxon>Rheinheimera</taxon>
    </lineage>
</organism>
<keyword evidence="1" id="KW-0472">Membrane</keyword>
<keyword evidence="3" id="KW-1185">Reference proteome</keyword>
<name>A0ABU8C8X0_9GAMM</name>